<evidence type="ECO:0000256" key="2">
    <source>
        <dbReference type="SAM" id="Phobius"/>
    </source>
</evidence>
<keyword evidence="5" id="KW-1185">Reference proteome</keyword>
<feature type="compositionally biased region" description="Low complexity" evidence="1">
    <location>
        <begin position="13"/>
        <end position="22"/>
    </location>
</feature>
<feature type="transmembrane region" description="Helical" evidence="2">
    <location>
        <begin position="282"/>
        <end position="301"/>
    </location>
</feature>
<dbReference type="AlphaFoldDB" id="A0A3L7AWJ9"/>
<dbReference type="OrthoDB" id="3190163at2"/>
<name>A0A3L7AWJ9_9MICO</name>
<comment type="caution">
    <text evidence="4">The sequence shown here is derived from an EMBL/GenBank/DDBJ whole genome shotgun (WGS) entry which is preliminary data.</text>
</comment>
<dbReference type="Proteomes" id="UP000269438">
    <property type="component" value="Unassembled WGS sequence"/>
</dbReference>
<sequence length="585" mass="63609">MSGEFAPIPPTPATASASTPRTAADLTDGEWHRMHPATPLLRGGVAFIVIFGIVVSNFRERLVAFFVPVLNGPEQYDPVTQILNSPNILLILGGVLAVLVLMIVFFYISWRMATFRIGTDAVEIRSGILFRRHRRAQLDRIQSVNISRPLFARIFGAAKLEVSVAGDGANVNLEYLHARDAEPLRAALLTLASGKQHRPAAPALATQPGDGGVPTTTSKLENLVTDRARDLLGPELDLAAHQVTAVVRVSPLRLIVSTVVSLSTVLLIVMVIVVTVMVTRGIYWSLFALLPAILGVVSYYWSRISKSMRYSVASTSAGMRIGAGLLSTTNDTVPPGRVHAVRVTQPLLWRPFGWWKVQINRAGTSALNAADSATTALPVGRLDDAAAVVGLLLNQPFYQPVRELLNDALNSRNPRGFVGNPRRAAWVDPFAWRRTGYTLTGDLLIFRRGVIWRHLDLIPLARLQSLNTTQGPIERRLRIASVTAHTVLGPVVATLPHMSTRESVDLFERVSAAVAVAIGTDTSHRWAQARASAPVPGAPRIDLGRWEPSSEREAELVAENAQRYPVAGVAENIELGPDLGPQEEK</sequence>
<feature type="transmembrane region" description="Helical" evidence="2">
    <location>
        <begin position="88"/>
        <end position="108"/>
    </location>
</feature>
<feature type="region of interest" description="Disordered" evidence="1">
    <location>
        <begin position="1"/>
        <end position="22"/>
    </location>
</feature>
<dbReference type="Pfam" id="PF03703">
    <property type="entry name" value="bPH_2"/>
    <property type="match status" value="2"/>
</dbReference>
<keyword evidence="2" id="KW-0812">Transmembrane</keyword>
<evidence type="ECO:0000256" key="1">
    <source>
        <dbReference type="SAM" id="MobiDB-lite"/>
    </source>
</evidence>
<dbReference type="PANTHER" id="PTHR34473">
    <property type="entry name" value="UPF0699 TRANSMEMBRANE PROTEIN YDBS"/>
    <property type="match status" value="1"/>
</dbReference>
<reference evidence="4 5" key="1">
    <citation type="submission" date="2018-10" db="EMBL/GenBank/DDBJ databases">
        <authorList>
            <person name="Li J."/>
        </authorList>
    </citation>
    <scope>NUCLEOTIDE SEQUENCE [LARGE SCALE GENOMIC DNA]</scope>
    <source>
        <strain evidence="4 5">JCM 11654</strain>
    </source>
</reference>
<accession>A0A3L7AWJ9</accession>
<evidence type="ECO:0000313" key="4">
    <source>
        <dbReference type="EMBL" id="RLP83931.1"/>
    </source>
</evidence>
<feature type="transmembrane region" description="Helical" evidence="2">
    <location>
        <begin position="254"/>
        <end position="276"/>
    </location>
</feature>
<evidence type="ECO:0000259" key="3">
    <source>
        <dbReference type="Pfam" id="PF03703"/>
    </source>
</evidence>
<feature type="domain" description="YdbS-like PH" evidence="3">
    <location>
        <begin position="432"/>
        <end position="499"/>
    </location>
</feature>
<dbReference type="RefSeq" id="WP_121687553.1">
    <property type="nucleotide sequence ID" value="NZ_RCUY01000002.1"/>
</dbReference>
<dbReference type="InterPro" id="IPR005182">
    <property type="entry name" value="YdbS-like_PH"/>
</dbReference>
<dbReference type="EMBL" id="RCUY01000002">
    <property type="protein sequence ID" value="RLP83931.1"/>
    <property type="molecule type" value="Genomic_DNA"/>
</dbReference>
<proteinExistence type="predicted"/>
<feature type="domain" description="YdbS-like PH" evidence="3">
    <location>
        <begin position="110"/>
        <end position="186"/>
    </location>
</feature>
<protein>
    <recommendedName>
        <fullName evidence="3">YdbS-like PH domain-containing protein</fullName>
    </recommendedName>
</protein>
<keyword evidence="2" id="KW-1133">Transmembrane helix</keyword>
<evidence type="ECO:0000313" key="5">
    <source>
        <dbReference type="Proteomes" id="UP000269438"/>
    </source>
</evidence>
<feature type="transmembrane region" description="Helical" evidence="2">
    <location>
        <begin position="40"/>
        <end position="58"/>
    </location>
</feature>
<dbReference type="PANTHER" id="PTHR34473:SF2">
    <property type="entry name" value="UPF0699 TRANSMEMBRANE PROTEIN YDBT"/>
    <property type="match status" value="1"/>
</dbReference>
<gene>
    <name evidence="4" type="ORF">D9V34_03755</name>
</gene>
<organism evidence="4 5">
    <name type="scientific">Mycetocola lacteus</name>
    <dbReference type="NCBI Taxonomy" id="76637"/>
    <lineage>
        <taxon>Bacteria</taxon>
        <taxon>Bacillati</taxon>
        <taxon>Actinomycetota</taxon>
        <taxon>Actinomycetes</taxon>
        <taxon>Micrococcales</taxon>
        <taxon>Microbacteriaceae</taxon>
        <taxon>Mycetocola</taxon>
    </lineage>
</organism>
<keyword evidence="2" id="KW-0472">Membrane</keyword>